<reference evidence="2" key="1">
    <citation type="journal article" date="2015" name="Nature">
        <title>Complex archaea that bridge the gap between prokaryotes and eukaryotes.</title>
        <authorList>
            <person name="Spang A."/>
            <person name="Saw J.H."/>
            <person name="Jorgensen S.L."/>
            <person name="Zaremba-Niedzwiedzka K."/>
            <person name="Martijn J."/>
            <person name="Lind A.E."/>
            <person name="van Eijk R."/>
            <person name="Schleper C."/>
            <person name="Guy L."/>
            <person name="Ettema T.J."/>
        </authorList>
    </citation>
    <scope>NUCLEOTIDE SEQUENCE</scope>
</reference>
<dbReference type="InterPro" id="IPR024320">
    <property type="entry name" value="LPG_synthase_C"/>
</dbReference>
<evidence type="ECO:0000313" key="2">
    <source>
        <dbReference type="EMBL" id="KKM97517.1"/>
    </source>
</evidence>
<dbReference type="Gene3D" id="3.40.630.30">
    <property type="match status" value="1"/>
</dbReference>
<dbReference type="PIRSF" id="PIRSF018688">
    <property type="entry name" value="UCP018688"/>
    <property type="match status" value="1"/>
</dbReference>
<gene>
    <name evidence="2" type="ORF">LCGC14_1167290</name>
</gene>
<dbReference type="PANTHER" id="PTHR41373">
    <property type="entry name" value="DUF2156 DOMAIN-CONTAINING PROTEIN"/>
    <property type="match status" value="1"/>
</dbReference>
<dbReference type="AlphaFoldDB" id="A0A0F9PWD5"/>
<dbReference type="EMBL" id="LAZR01005740">
    <property type="protein sequence ID" value="KKM97517.1"/>
    <property type="molecule type" value="Genomic_DNA"/>
</dbReference>
<sequence length="307" mass="36522">MNINNGKSIELKNRKLFEDYFKKFPPDISEFSFTNLFIWNKYYNYLYLEYKDHLVIYSRDYLEKWGRFLSGRKDTIFFLPPIGPNPVKIILEIFQNLKDVEFHRVPEPLITNIKEEGDFEALNIEILEDRNNWDYVYQKEDLIYLPGNKFRQKRRWLNKFLENYDFNFEVITEGLVEKTLQLQLEWCDANECQCNEDLGEEQVAVNRALENYSDLGICGGIICVDEKCVAYTLGEMLNNGTIVIHIEKAHKEFEGSYQAINNLFLKEFGKNAIYVNREQDLGIEGMRRAKEAYKPIRMVKKSILYRK</sequence>
<proteinExistence type="predicted"/>
<comment type="caution">
    <text evidence="2">The sequence shown here is derived from an EMBL/GenBank/DDBJ whole genome shotgun (WGS) entry which is preliminary data.</text>
</comment>
<protein>
    <recommendedName>
        <fullName evidence="1">Phosphatidylglycerol lysyltransferase C-terminal domain-containing protein</fullName>
    </recommendedName>
</protein>
<dbReference type="SUPFAM" id="SSF55729">
    <property type="entry name" value="Acyl-CoA N-acyltransferases (Nat)"/>
    <property type="match status" value="2"/>
</dbReference>
<dbReference type="InterPro" id="IPR016732">
    <property type="entry name" value="UCP018688"/>
</dbReference>
<dbReference type="InterPro" id="IPR016181">
    <property type="entry name" value="Acyl_CoA_acyltransferase"/>
</dbReference>
<dbReference type="PANTHER" id="PTHR41373:SF1">
    <property type="entry name" value="PHOSPHATIDYLGLYCEROL LYSYLTRANSFERASE C-TERMINAL DOMAIN-CONTAINING PROTEIN"/>
    <property type="match status" value="1"/>
</dbReference>
<name>A0A0F9PWD5_9ZZZZ</name>
<feature type="domain" description="Phosphatidylglycerol lysyltransferase C-terminal" evidence="1">
    <location>
        <begin position="25"/>
        <end position="305"/>
    </location>
</feature>
<accession>A0A0F9PWD5</accession>
<evidence type="ECO:0000259" key="1">
    <source>
        <dbReference type="Pfam" id="PF09924"/>
    </source>
</evidence>
<organism evidence="2">
    <name type="scientific">marine sediment metagenome</name>
    <dbReference type="NCBI Taxonomy" id="412755"/>
    <lineage>
        <taxon>unclassified sequences</taxon>
        <taxon>metagenomes</taxon>
        <taxon>ecological metagenomes</taxon>
    </lineage>
</organism>
<dbReference type="Pfam" id="PF09924">
    <property type="entry name" value="LPG_synthase_C"/>
    <property type="match status" value="1"/>
</dbReference>